<evidence type="ECO:0000313" key="2">
    <source>
        <dbReference type="EMBL" id="KAK0595498.1"/>
    </source>
</evidence>
<gene>
    <name evidence="2" type="ORF">LWI29_007284</name>
    <name evidence="1" type="ORF">LWI29_016176</name>
</gene>
<organism evidence="2 3">
    <name type="scientific">Acer saccharum</name>
    <name type="common">Sugar maple</name>
    <dbReference type="NCBI Taxonomy" id="4024"/>
    <lineage>
        <taxon>Eukaryota</taxon>
        <taxon>Viridiplantae</taxon>
        <taxon>Streptophyta</taxon>
        <taxon>Embryophyta</taxon>
        <taxon>Tracheophyta</taxon>
        <taxon>Spermatophyta</taxon>
        <taxon>Magnoliopsida</taxon>
        <taxon>eudicotyledons</taxon>
        <taxon>Gunneridae</taxon>
        <taxon>Pentapetalae</taxon>
        <taxon>rosids</taxon>
        <taxon>malvids</taxon>
        <taxon>Sapindales</taxon>
        <taxon>Sapindaceae</taxon>
        <taxon>Hippocastanoideae</taxon>
        <taxon>Acereae</taxon>
        <taxon>Acer</taxon>
    </lineage>
</organism>
<evidence type="ECO:0000313" key="1">
    <source>
        <dbReference type="EMBL" id="KAK0573957.1"/>
    </source>
</evidence>
<comment type="caution">
    <text evidence="2">The sequence shown here is derived from an EMBL/GenBank/DDBJ whole genome shotgun (WGS) entry which is preliminary data.</text>
</comment>
<accession>A0AA39VY12</accession>
<dbReference type="PANTHER" id="PTHR31973:SF187">
    <property type="entry name" value="MUTATOR TRANSPOSASE MUDRA PROTEIN"/>
    <property type="match status" value="1"/>
</dbReference>
<proteinExistence type="predicted"/>
<evidence type="ECO:0000313" key="3">
    <source>
        <dbReference type="Proteomes" id="UP001168877"/>
    </source>
</evidence>
<name>A0AA39VY12_ACESA</name>
<keyword evidence="3" id="KW-1185">Reference proteome</keyword>
<dbReference type="EMBL" id="JAUESC010000387">
    <property type="protein sequence ID" value="KAK0573957.1"/>
    <property type="molecule type" value="Genomic_DNA"/>
</dbReference>
<reference evidence="2" key="2">
    <citation type="submission" date="2023-06" db="EMBL/GenBank/DDBJ databases">
        <authorList>
            <person name="Swenson N.G."/>
            <person name="Wegrzyn J.L."/>
            <person name="Mcevoy S.L."/>
        </authorList>
    </citation>
    <scope>NUCLEOTIDE SEQUENCE</scope>
    <source>
        <strain evidence="2">NS2018</strain>
        <tissue evidence="2">Leaf</tissue>
    </source>
</reference>
<reference evidence="2" key="1">
    <citation type="journal article" date="2022" name="Plant J.">
        <title>Strategies of tolerance reflected in two North American maple genomes.</title>
        <authorList>
            <person name="McEvoy S.L."/>
            <person name="Sezen U.U."/>
            <person name="Trouern-Trend A."/>
            <person name="McMahon S.M."/>
            <person name="Schaberg P.G."/>
            <person name="Yang J."/>
            <person name="Wegrzyn J.L."/>
            <person name="Swenson N.G."/>
        </authorList>
    </citation>
    <scope>NUCLEOTIDE SEQUENCE</scope>
    <source>
        <strain evidence="2">NS2018</strain>
    </source>
</reference>
<dbReference type="Proteomes" id="UP001168877">
    <property type="component" value="Unassembled WGS sequence"/>
</dbReference>
<dbReference type="PANTHER" id="PTHR31973">
    <property type="entry name" value="POLYPROTEIN, PUTATIVE-RELATED"/>
    <property type="match status" value="1"/>
</dbReference>
<dbReference type="EMBL" id="JAUESC010000004">
    <property type="protein sequence ID" value="KAK0595498.1"/>
    <property type="molecule type" value="Genomic_DNA"/>
</dbReference>
<dbReference type="AlphaFoldDB" id="A0AA39VY12"/>
<protein>
    <recommendedName>
        <fullName evidence="4">MULE transposase domain-containing protein</fullName>
    </recommendedName>
</protein>
<evidence type="ECO:0008006" key="4">
    <source>
        <dbReference type="Google" id="ProtNLM"/>
    </source>
</evidence>
<sequence length="134" mass="15561">MVSQVVASTCRVHETKQVRFMIDRQKGIMPAFDEVWPNHKYRFCCRHKQNMLGRFKVDYLKDLFWLAVTSSNKVAFLKAIDEIKQTSPEAHAYLTGISLETQAVHAFDTICKSDHNTNNVVEAFNGWMNKHRTL</sequence>